<evidence type="ECO:0000256" key="1">
    <source>
        <dbReference type="ARBA" id="ARBA00004651"/>
    </source>
</evidence>
<feature type="transmembrane region" description="Helical" evidence="8">
    <location>
        <begin position="227"/>
        <end position="246"/>
    </location>
</feature>
<evidence type="ECO:0000256" key="6">
    <source>
        <dbReference type="ARBA" id="ARBA00022989"/>
    </source>
</evidence>
<proteinExistence type="predicted"/>
<evidence type="ECO:0000313" key="10">
    <source>
        <dbReference type="EMBL" id="OGY82452.1"/>
    </source>
</evidence>
<dbReference type="EMBL" id="MHKE01000020">
    <property type="protein sequence ID" value="OGY82452.1"/>
    <property type="molecule type" value="Genomic_DNA"/>
</dbReference>
<comment type="caution">
    <text evidence="10">The sequence shown here is derived from an EMBL/GenBank/DDBJ whole genome shotgun (WGS) entry which is preliminary data.</text>
</comment>
<keyword evidence="4" id="KW-0808">Transferase</keyword>
<feature type="transmembrane region" description="Helical" evidence="8">
    <location>
        <begin position="321"/>
        <end position="338"/>
    </location>
</feature>
<feature type="transmembrane region" description="Helical" evidence="8">
    <location>
        <begin position="266"/>
        <end position="285"/>
    </location>
</feature>
<keyword evidence="3" id="KW-0328">Glycosyltransferase</keyword>
<keyword evidence="6 8" id="KW-1133">Transmembrane helix</keyword>
<evidence type="ECO:0000256" key="8">
    <source>
        <dbReference type="SAM" id="Phobius"/>
    </source>
</evidence>
<dbReference type="GO" id="GO:0016763">
    <property type="term" value="F:pentosyltransferase activity"/>
    <property type="evidence" value="ECO:0007669"/>
    <property type="project" value="TreeGrafter"/>
</dbReference>
<dbReference type="AlphaFoldDB" id="A0A1G2AZT3"/>
<feature type="transmembrane region" description="Helical" evidence="8">
    <location>
        <begin position="135"/>
        <end position="154"/>
    </location>
</feature>
<accession>A0A1G2AZT3</accession>
<reference evidence="10 11" key="1">
    <citation type="journal article" date="2016" name="Nat. Commun.">
        <title>Thousands of microbial genomes shed light on interconnected biogeochemical processes in an aquifer system.</title>
        <authorList>
            <person name="Anantharaman K."/>
            <person name="Brown C.T."/>
            <person name="Hug L.A."/>
            <person name="Sharon I."/>
            <person name="Castelle C.J."/>
            <person name="Probst A.J."/>
            <person name="Thomas B.C."/>
            <person name="Singh A."/>
            <person name="Wilkins M.J."/>
            <person name="Karaoz U."/>
            <person name="Brodie E.L."/>
            <person name="Williams K.H."/>
            <person name="Hubbard S.S."/>
            <person name="Banfield J.F."/>
        </authorList>
    </citation>
    <scope>NUCLEOTIDE SEQUENCE [LARGE SCALE GENOMIC DNA]</scope>
</reference>
<dbReference type="PANTHER" id="PTHR33908:SF11">
    <property type="entry name" value="MEMBRANE PROTEIN"/>
    <property type="match status" value="1"/>
</dbReference>
<sequence>MRHWILITVCVLLLVGVGIRMFVGAERYLWQDEAETVINSLQVLEDGYPHGRFEGKPLFENTSTIPSNDPKYAYESTNYYGGTFERNKGWLTYGYQALFLQHFGFSEKSARWPFAALFAFSGLAIFYMGKKFFSIPVGVLALGVYAVNYGSILFEHQSRYYALVIMLTLFGLITMYRALTTRSWTWYMLTALILILQFHTSIVAALATTFFFIFMHLTYRRSFRSTTYLPLFTVLLLMMLAALPWMLMVKFGTVFTLYPDAGHFRVLWVVLMMVLTGAVVVVRRLFPKYFFWELNPFERYLWTFVAVVIIVKPLIAPTESIAARLFIELTPIVTLLIARSVYSLFQRAKKQRYHLMHQVSQIAVMVVVFFVLNIYFGNHGVTRTDWIEESITYLSEHPIENGAPLFVSYQYFPFALYTGYNVDPIWPIRKSYIDTYPGTLYFLFYSNFYTPQDFNQGATISVEELNYYQRLQKCQKKEIADKTILYECPGTPVPSTL</sequence>
<dbReference type="Pfam" id="PF13231">
    <property type="entry name" value="PMT_2"/>
    <property type="match status" value="1"/>
</dbReference>
<keyword evidence="2" id="KW-1003">Cell membrane</keyword>
<dbReference type="Proteomes" id="UP000179164">
    <property type="component" value="Unassembled WGS sequence"/>
</dbReference>
<protein>
    <recommendedName>
        <fullName evidence="9">Glycosyltransferase RgtA/B/C/D-like domain-containing protein</fullName>
    </recommendedName>
</protein>
<feature type="transmembrane region" description="Helical" evidence="8">
    <location>
        <begin position="6"/>
        <end position="23"/>
    </location>
</feature>
<keyword evidence="7 8" id="KW-0472">Membrane</keyword>
<dbReference type="InterPro" id="IPR050297">
    <property type="entry name" value="LipidA_mod_glycosyltrf_83"/>
</dbReference>
<feature type="domain" description="Glycosyltransferase RgtA/B/C/D-like" evidence="9">
    <location>
        <begin position="96"/>
        <end position="245"/>
    </location>
</feature>
<evidence type="ECO:0000256" key="4">
    <source>
        <dbReference type="ARBA" id="ARBA00022679"/>
    </source>
</evidence>
<keyword evidence="5 8" id="KW-0812">Transmembrane</keyword>
<feature type="transmembrane region" description="Helical" evidence="8">
    <location>
        <begin position="297"/>
        <end position="315"/>
    </location>
</feature>
<name>A0A1G2AZT3_9BACT</name>
<comment type="subcellular location">
    <subcellularLocation>
        <location evidence="1">Cell membrane</location>
        <topology evidence="1">Multi-pass membrane protein</topology>
    </subcellularLocation>
</comment>
<organism evidence="10 11">
    <name type="scientific">Candidatus Kerfeldbacteria bacterium RIFCSPLOWO2_01_FULL_48_11</name>
    <dbReference type="NCBI Taxonomy" id="1798543"/>
    <lineage>
        <taxon>Bacteria</taxon>
        <taxon>Candidatus Kerfeldiibacteriota</taxon>
    </lineage>
</organism>
<feature type="transmembrane region" description="Helical" evidence="8">
    <location>
        <begin position="112"/>
        <end position="129"/>
    </location>
</feature>
<evidence type="ECO:0000256" key="2">
    <source>
        <dbReference type="ARBA" id="ARBA00022475"/>
    </source>
</evidence>
<dbReference type="GO" id="GO:0005886">
    <property type="term" value="C:plasma membrane"/>
    <property type="evidence" value="ECO:0007669"/>
    <property type="project" value="UniProtKB-SubCell"/>
</dbReference>
<evidence type="ECO:0000256" key="3">
    <source>
        <dbReference type="ARBA" id="ARBA00022676"/>
    </source>
</evidence>
<evidence type="ECO:0000313" key="11">
    <source>
        <dbReference type="Proteomes" id="UP000179164"/>
    </source>
</evidence>
<feature type="transmembrane region" description="Helical" evidence="8">
    <location>
        <begin position="185"/>
        <end position="215"/>
    </location>
</feature>
<evidence type="ECO:0000256" key="5">
    <source>
        <dbReference type="ARBA" id="ARBA00022692"/>
    </source>
</evidence>
<evidence type="ECO:0000259" key="9">
    <source>
        <dbReference type="Pfam" id="PF13231"/>
    </source>
</evidence>
<dbReference type="GO" id="GO:0009103">
    <property type="term" value="P:lipopolysaccharide biosynthetic process"/>
    <property type="evidence" value="ECO:0007669"/>
    <property type="project" value="UniProtKB-ARBA"/>
</dbReference>
<dbReference type="PANTHER" id="PTHR33908">
    <property type="entry name" value="MANNOSYLTRANSFERASE YKCB-RELATED"/>
    <property type="match status" value="1"/>
</dbReference>
<dbReference type="STRING" id="1798543.A2898_05465"/>
<gene>
    <name evidence="10" type="ORF">A2898_05465</name>
</gene>
<feature type="transmembrane region" description="Helical" evidence="8">
    <location>
        <begin position="359"/>
        <end position="376"/>
    </location>
</feature>
<evidence type="ECO:0000256" key="7">
    <source>
        <dbReference type="ARBA" id="ARBA00023136"/>
    </source>
</evidence>
<feature type="transmembrane region" description="Helical" evidence="8">
    <location>
        <begin position="161"/>
        <end position="179"/>
    </location>
</feature>
<dbReference type="InterPro" id="IPR038731">
    <property type="entry name" value="RgtA/B/C-like"/>
</dbReference>